<sequence>MLAEINCSRTSVNSSMAEEHYHKQSHDLWQVLVLGSTTFSAMLEAQYSHKFHFISASASPLPLHQFLTAHHYEPSSFPALLSLGAYPDVTADILQLLPSLSLIVTNSTGIDHIDLLECRRRGVQVANAGTVFSEDVADVAVGLLIDVTRKLSAADRYMRTTLRPAGSWYFPLGSKLGAKRVGLVGLGSIGRKLQRGLRPLVASYYTTLGIKSLWFHTPFTPVFWTLQLQAMHLLFAVH</sequence>
<evidence type="ECO:0000313" key="2">
    <source>
        <dbReference type="Proteomes" id="UP000828941"/>
    </source>
</evidence>
<comment type="caution">
    <text evidence="1">The sequence shown here is derived from an EMBL/GenBank/DDBJ whole genome shotgun (WGS) entry which is preliminary data.</text>
</comment>
<accession>A0ACB9PV06</accession>
<protein>
    <submittedName>
        <fullName evidence="1">Uncharacterized protein</fullName>
    </submittedName>
</protein>
<evidence type="ECO:0000313" key="1">
    <source>
        <dbReference type="EMBL" id="KAI4352170.1"/>
    </source>
</evidence>
<gene>
    <name evidence="1" type="ORF">L6164_006448</name>
</gene>
<organism evidence="1 2">
    <name type="scientific">Bauhinia variegata</name>
    <name type="common">Purple orchid tree</name>
    <name type="synonym">Phanera variegata</name>
    <dbReference type="NCBI Taxonomy" id="167791"/>
    <lineage>
        <taxon>Eukaryota</taxon>
        <taxon>Viridiplantae</taxon>
        <taxon>Streptophyta</taxon>
        <taxon>Embryophyta</taxon>
        <taxon>Tracheophyta</taxon>
        <taxon>Spermatophyta</taxon>
        <taxon>Magnoliopsida</taxon>
        <taxon>eudicotyledons</taxon>
        <taxon>Gunneridae</taxon>
        <taxon>Pentapetalae</taxon>
        <taxon>rosids</taxon>
        <taxon>fabids</taxon>
        <taxon>Fabales</taxon>
        <taxon>Fabaceae</taxon>
        <taxon>Cercidoideae</taxon>
        <taxon>Cercideae</taxon>
        <taxon>Bauhiniinae</taxon>
        <taxon>Bauhinia</taxon>
    </lineage>
</organism>
<proteinExistence type="predicted"/>
<dbReference type="EMBL" id="CM039428">
    <property type="protein sequence ID" value="KAI4352170.1"/>
    <property type="molecule type" value="Genomic_DNA"/>
</dbReference>
<keyword evidence="2" id="KW-1185">Reference proteome</keyword>
<dbReference type="Proteomes" id="UP000828941">
    <property type="component" value="Chromosome 3"/>
</dbReference>
<name>A0ACB9PV06_BAUVA</name>
<reference evidence="1 2" key="1">
    <citation type="journal article" date="2022" name="DNA Res.">
        <title>Chromosomal-level genome assembly of the orchid tree Bauhinia variegata (Leguminosae; Cercidoideae) supports the allotetraploid origin hypothesis of Bauhinia.</title>
        <authorList>
            <person name="Zhong Y."/>
            <person name="Chen Y."/>
            <person name="Zheng D."/>
            <person name="Pang J."/>
            <person name="Liu Y."/>
            <person name="Luo S."/>
            <person name="Meng S."/>
            <person name="Qian L."/>
            <person name="Wei D."/>
            <person name="Dai S."/>
            <person name="Zhou R."/>
        </authorList>
    </citation>
    <scope>NUCLEOTIDE SEQUENCE [LARGE SCALE GENOMIC DNA]</scope>
    <source>
        <strain evidence="1">BV-YZ2020</strain>
    </source>
</reference>